<keyword evidence="1" id="KW-0472">Membrane</keyword>
<reference evidence="2 3" key="1">
    <citation type="submission" date="2021-03" db="EMBL/GenBank/DDBJ databases">
        <title>Thiomicrorhabdus sp.nov.,novel sulfur-oxidizing bacteria isolated from coastal sediment.</title>
        <authorList>
            <person name="Liu X."/>
        </authorList>
    </citation>
    <scope>NUCLEOTIDE SEQUENCE [LARGE SCALE GENOMIC DNA]</scope>
    <source>
        <strain evidence="2 3">6S2-11</strain>
    </source>
</reference>
<protein>
    <recommendedName>
        <fullName evidence="4">Cell division protein FtsL</fullName>
    </recommendedName>
</protein>
<name>A0ABS3Q549_9GAMM</name>
<feature type="transmembrane region" description="Helical" evidence="1">
    <location>
        <begin position="6"/>
        <end position="27"/>
    </location>
</feature>
<evidence type="ECO:0000313" key="2">
    <source>
        <dbReference type="EMBL" id="MBO1927465.1"/>
    </source>
</evidence>
<keyword evidence="1" id="KW-0812">Transmembrane</keyword>
<dbReference type="Proteomes" id="UP000664835">
    <property type="component" value="Unassembled WGS sequence"/>
</dbReference>
<comment type="caution">
    <text evidence="2">The sequence shown here is derived from an EMBL/GenBank/DDBJ whole genome shotgun (WGS) entry which is preliminary data.</text>
</comment>
<keyword evidence="3" id="KW-1185">Reference proteome</keyword>
<accession>A0ABS3Q549</accession>
<keyword evidence="1" id="KW-1133">Transmembrane helix</keyword>
<sequence>MSSGKNSLQLPIIFSSALLIMVNIILFDRNQQQQQIWQQMNGDNRAAEQLIRNQLAALYGDISIIRDQSMQRLTTNECVKQPSRVF</sequence>
<gene>
    <name evidence="2" type="ORF">J3998_07725</name>
</gene>
<evidence type="ECO:0000313" key="3">
    <source>
        <dbReference type="Proteomes" id="UP000664835"/>
    </source>
</evidence>
<organism evidence="2 3">
    <name type="scientific">Thiomicrorhabdus marina</name>
    <dbReference type="NCBI Taxonomy" id="2818442"/>
    <lineage>
        <taxon>Bacteria</taxon>
        <taxon>Pseudomonadati</taxon>
        <taxon>Pseudomonadota</taxon>
        <taxon>Gammaproteobacteria</taxon>
        <taxon>Thiotrichales</taxon>
        <taxon>Piscirickettsiaceae</taxon>
        <taxon>Thiomicrorhabdus</taxon>
    </lineage>
</organism>
<dbReference type="EMBL" id="JAGETV010000012">
    <property type="protein sequence ID" value="MBO1927465.1"/>
    <property type="molecule type" value="Genomic_DNA"/>
</dbReference>
<dbReference type="RefSeq" id="WP_208149583.1">
    <property type="nucleotide sequence ID" value="NZ_JAGETV010000012.1"/>
</dbReference>
<evidence type="ECO:0000256" key="1">
    <source>
        <dbReference type="SAM" id="Phobius"/>
    </source>
</evidence>
<proteinExistence type="predicted"/>
<evidence type="ECO:0008006" key="4">
    <source>
        <dbReference type="Google" id="ProtNLM"/>
    </source>
</evidence>